<comment type="caution">
    <text evidence="1">The sequence shown here is derived from an EMBL/GenBank/DDBJ whole genome shotgun (WGS) entry which is preliminary data.</text>
</comment>
<protein>
    <submittedName>
        <fullName evidence="1">Uncharacterized protein</fullName>
    </submittedName>
</protein>
<dbReference type="EMBL" id="VITR01000002">
    <property type="protein sequence ID" value="TWB45063.1"/>
    <property type="molecule type" value="Genomic_DNA"/>
</dbReference>
<accession>A0A560HF70</accession>
<name>A0A560HF70_9PROT</name>
<keyword evidence="2" id="KW-1185">Reference proteome</keyword>
<organism evidence="1 2">
    <name type="scientific">Nitrospirillum amazonense</name>
    <dbReference type="NCBI Taxonomy" id="28077"/>
    <lineage>
        <taxon>Bacteria</taxon>
        <taxon>Pseudomonadati</taxon>
        <taxon>Pseudomonadota</taxon>
        <taxon>Alphaproteobacteria</taxon>
        <taxon>Rhodospirillales</taxon>
        <taxon>Azospirillaceae</taxon>
        <taxon>Nitrospirillum</taxon>
    </lineage>
</organism>
<dbReference type="Proteomes" id="UP000315751">
    <property type="component" value="Unassembled WGS sequence"/>
</dbReference>
<evidence type="ECO:0000313" key="2">
    <source>
        <dbReference type="Proteomes" id="UP000315751"/>
    </source>
</evidence>
<dbReference type="AlphaFoldDB" id="A0A560HF70"/>
<evidence type="ECO:0000313" key="1">
    <source>
        <dbReference type="EMBL" id="TWB45063.1"/>
    </source>
</evidence>
<sequence>MPAYVETENVETEKRWGRYVSTLAGMAALAVSLSAPLQALLDEFAKQAPPQQTAQVMEAITASPSLAAELSALAADGLLKGFGIDTAGRLNKFEAGVREGKILFTPTFLGDVASTRPFDVVEADSIRPNNTTFVLGHLAAHTKIPSPEPRAPDGTARDLPTFIMLKMTDEATADLQGWNDMVEAAQVANGGKALTVPQVGYLMMSLRYRAVFFNAMRSQDRKITFAPDGRIDPTPENILALGAALTKTNVFDFD</sequence>
<proteinExistence type="predicted"/>
<gene>
    <name evidence="1" type="ORF">FBZ90_10212</name>
</gene>
<reference evidence="1 2" key="1">
    <citation type="submission" date="2019-06" db="EMBL/GenBank/DDBJ databases">
        <title>Genomic Encyclopedia of Type Strains, Phase IV (KMG-V): Genome sequencing to study the core and pangenomes of soil and plant-associated prokaryotes.</title>
        <authorList>
            <person name="Whitman W."/>
        </authorList>
    </citation>
    <scope>NUCLEOTIDE SEQUENCE [LARGE SCALE GENOMIC DNA]</scope>
    <source>
        <strain evidence="1 2">BR 11622</strain>
    </source>
</reference>